<keyword evidence="7" id="KW-0647">Proteasome</keyword>
<keyword evidence="1" id="KW-0645">Protease</keyword>
<dbReference type="SUPFAM" id="SSF102712">
    <property type="entry name" value="JAB1/MPN domain"/>
    <property type="match status" value="1"/>
</dbReference>
<name>A0A371NEP4_9EURY</name>
<evidence type="ECO:0000256" key="5">
    <source>
        <dbReference type="ARBA" id="ARBA00023049"/>
    </source>
</evidence>
<keyword evidence="8" id="KW-1185">Reference proteome</keyword>
<evidence type="ECO:0000313" key="7">
    <source>
        <dbReference type="EMBL" id="REE28386.1"/>
    </source>
</evidence>
<comment type="caution">
    <text evidence="7">The sequence shown here is derived from an EMBL/GenBank/DDBJ whole genome shotgun (WGS) entry which is preliminary data.</text>
</comment>
<reference evidence="7 8" key="1">
    <citation type="submission" date="2018-07" db="EMBL/GenBank/DDBJ databases">
        <title>Genomic Encyclopedia of Type Strains, Phase IV (KMG-IV): sequencing the most valuable type-strain genomes for metagenomic binning, comparative biology and taxonomic classification.</title>
        <authorList>
            <person name="Goeker M."/>
        </authorList>
    </citation>
    <scope>NUCLEOTIDE SEQUENCE [LARGE SCALE GENOMIC DNA]</scope>
    <source>
        <strain evidence="7 8">DSM 7466</strain>
    </source>
</reference>
<dbReference type="Proteomes" id="UP000256864">
    <property type="component" value="Unassembled WGS sequence"/>
</dbReference>
<accession>A0A371NEP4</accession>
<dbReference type="GO" id="GO:0046872">
    <property type="term" value="F:metal ion binding"/>
    <property type="evidence" value="ECO:0007669"/>
    <property type="project" value="UniProtKB-KW"/>
</dbReference>
<keyword evidence="5" id="KW-0482">Metalloprotease</keyword>
<proteinExistence type="predicted"/>
<dbReference type="GO" id="GO:0006508">
    <property type="term" value="P:proteolysis"/>
    <property type="evidence" value="ECO:0007669"/>
    <property type="project" value="UniProtKB-KW"/>
</dbReference>
<keyword evidence="2" id="KW-0479">Metal-binding</keyword>
<evidence type="ECO:0000313" key="8">
    <source>
        <dbReference type="Proteomes" id="UP000256864"/>
    </source>
</evidence>
<dbReference type="GO" id="GO:0000502">
    <property type="term" value="C:proteasome complex"/>
    <property type="evidence" value="ECO:0007669"/>
    <property type="project" value="UniProtKB-KW"/>
</dbReference>
<evidence type="ECO:0000256" key="4">
    <source>
        <dbReference type="ARBA" id="ARBA00022833"/>
    </source>
</evidence>
<evidence type="ECO:0000256" key="2">
    <source>
        <dbReference type="ARBA" id="ARBA00022723"/>
    </source>
</evidence>
<protein>
    <submittedName>
        <fullName evidence="7">Proteasome lid subunit RPN8/RPN11</fullName>
    </submittedName>
</protein>
<dbReference type="AlphaFoldDB" id="A0A371NEP4"/>
<organism evidence="7 8">
    <name type="scientific">Methanothermobacter defluvii</name>
    <dbReference type="NCBI Taxonomy" id="49339"/>
    <lineage>
        <taxon>Archaea</taxon>
        <taxon>Methanobacteriati</taxon>
        <taxon>Methanobacteriota</taxon>
        <taxon>Methanomada group</taxon>
        <taxon>Methanobacteria</taxon>
        <taxon>Methanobacteriales</taxon>
        <taxon>Methanobacteriaceae</taxon>
        <taxon>Methanothermobacter</taxon>
    </lineage>
</organism>
<dbReference type="EMBL" id="QREL01000001">
    <property type="protein sequence ID" value="REE28386.1"/>
    <property type="molecule type" value="Genomic_DNA"/>
</dbReference>
<dbReference type="Gene3D" id="3.40.140.10">
    <property type="entry name" value="Cytidine Deaminase, domain 2"/>
    <property type="match status" value="1"/>
</dbReference>
<feature type="domain" description="JAB" evidence="6">
    <location>
        <begin position="33"/>
        <end position="123"/>
    </location>
</feature>
<dbReference type="InterPro" id="IPR028090">
    <property type="entry name" value="JAB_dom_prok"/>
</dbReference>
<sequence length="145" mass="15570">MIGMGLTDKIMASLFGFKPVRRVIVDSGVMEGALEIARNSHPREFAALLEGHREGDTLHVTGLIFLPSKTSDEGAVMDVLMLPPFTGAAGSVHSHPGPSNAPSPADIRFFSSNGIFHMIIAYPYRRETVAAYTRSGVPVAFEVAD</sequence>
<evidence type="ECO:0000256" key="3">
    <source>
        <dbReference type="ARBA" id="ARBA00022801"/>
    </source>
</evidence>
<dbReference type="GO" id="GO:0008237">
    <property type="term" value="F:metallopeptidase activity"/>
    <property type="evidence" value="ECO:0007669"/>
    <property type="project" value="UniProtKB-KW"/>
</dbReference>
<keyword evidence="4" id="KW-0862">Zinc</keyword>
<evidence type="ECO:0000259" key="6">
    <source>
        <dbReference type="Pfam" id="PF14464"/>
    </source>
</evidence>
<gene>
    <name evidence="7" type="ORF">C7452_0395</name>
</gene>
<dbReference type="Pfam" id="PF14464">
    <property type="entry name" value="Prok-JAB"/>
    <property type="match status" value="1"/>
</dbReference>
<keyword evidence="3" id="KW-0378">Hydrolase</keyword>
<evidence type="ECO:0000256" key="1">
    <source>
        <dbReference type="ARBA" id="ARBA00022670"/>
    </source>
</evidence>